<comment type="caution">
    <text evidence="3">The sequence shown here is derived from an EMBL/GenBank/DDBJ whole genome shotgun (WGS) entry which is preliminary data.</text>
</comment>
<evidence type="ECO:0008006" key="5">
    <source>
        <dbReference type="Google" id="ProtNLM"/>
    </source>
</evidence>
<feature type="compositionally biased region" description="Low complexity" evidence="1">
    <location>
        <begin position="206"/>
        <end position="216"/>
    </location>
</feature>
<keyword evidence="2" id="KW-0812">Transmembrane</keyword>
<feature type="transmembrane region" description="Helical" evidence="2">
    <location>
        <begin position="33"/>
        <end position="52"/>
    </location>
</feature>
<evidence type="ECO:0000313" key="3">
    <source>
        <dbReference type="EMBL" id="GIQ65912.1"/>
    </source>
</evidence>
<keyword evidence="4" id="KW-1185">Reference proteome</keyword>
<evidence type="ECO:0000256" key="2">
    <source>
        <dbReference type="SAM" id="Phobius"/>
    </source>
</evidence>
<dbReference type="EMBL" id="BOVJ01000158">
    <property type="protein sequence ID" value="GIQ65912.1"/>
    <property type="molecule type" value="Genomic_DNA"/>
</dbReference>
<dbReference type="InterPro" id="IPR014245">
    <property type="entry name" value="Spore_III_AF"/>
</dbReference>
<dbReference type="RefSeq" id="WP_213530454.1">
    <property type="nucleotide sequence ID" value="NZ_BOVJ01000158.1"/>
</dbReference>
<keyword evidence="2" id="KW-1133">Transmembrane helix</keyword>
<evidence type="ECO:0000313" key="4">
    <source>
        <dbReference type="Proteomes" id="UP000680304"/>
    </source>
</evidence>
<dbReference type="NCBIfam" id="TIGR02896">
    <property type="entry name" value="spore_III_AF"/>
    <property type="match status" value="1"/>
</dbReference>
<name>A0ABQ4NCF4_9BACL</name>
<evidence type="ECO:0000256" key="1">
    <source>
        <dbReference type="SAM" id="MobiDB-lite"/>
    </source>
</evidence>
<gene>
    <name evidence="3" type="ORF">PACILC2_44800</name>
</gene>
<protein>
    <recommendedName>
        <fullName evidence="5">Stage III sporulation protein AF</fullName>
    </recommendedName>
</protein>
<accession>A0ABQ4NCF4</accession>
<organism evidence="3 4">
    <name type="scientific">Paenibacillus cisolokensis</name>
    <dbReference type="NCBI Taxonomy" id="1658519"/>
    <lineage>
        <taxon>Bacteria</taxon>
        <taxon>Bacillati</taxon>
        <taxon>Bacillota</taxon>
        <taxon>Bacilli</taxon>
        <taxon>Bacillales</taxon>
        <taxon>Paenibacillaceae</taxon>
        <taxon>Paenibacillus</taxon>
    </lineage>
</organism>
<proteinExistence type="predicted"/>
<feature type="region of interest" description="Disordered" evidence="1">
    <location>
        <begin position="185"/>
        <end position="216"/>
    </location>
</feature>
<dbReference type="Pfam" id="PF09581">
    <property type="entry name" value="Spore_III_AF"/>
    <property type="match status" value="1"/>
</dbReference>
<feature type="transmembrane region" description="Helical" evidence="2">
    <location>
        <begin position="6"/>
        <end position="26"/>
    </location>
</feature>
<sequence>MLEWLGGWLKEIVAIILLAAFIDLLLPNKAMQRYVRLVVGLIILLALLSPLLRLIQGDIGSRLAAGVRIWNESDAESDVRMPSLDAIREDAGRLRTGRELQAASLTEERLAEAMKAEIVRRTGAPVAEVSVRLEKEEVRDDVPNAIASVTVTLQGERAPEAGAAGDEIGPVEEIAPVIVDVDVESEEKVSGSPDGSDPLEAEPESEAAWAPAGPAAAKSIRSVLESGWGVLPDQVYVRVPSDSGAR</sequence>
<reference evidence="3 4" key="1">
    <citation type="submission" date="2021-04" db="EMBL/GenBank/DDBJ databases">
        <title>Draft genome sequence of Paenibacillus cisolokensis, LC2-13A.</title>
        <authorList>
            <person name="Uke A."/>
            <person name="Chhe C."/>
            <person name="Baramee S."/>
            <person name="Kosugi A."/>
        </authorList>
    </citation>
    <scope>NUCLEOTIDE SEQUENCE [LARGE SCALE GENOMIC DNA]</scope>
    <source>
        <strain evidence="3 4">LC2-13A</strain>
    </source>
</reference>
<keyword evidence="2" id="KW-0472">Membrane</keyword>
<dbReference type="Proteomes" id="UP000680304">
    <property type="component" value="Unassembled WGS sequence"/>
</dbReference>